<dbReference type="EMBL" id="JAHCLR010000010">
    <property type="protein sequence ID" value="MBS9533470.1"/>
    <property type="molecule type" value="Genomic_DNA"/>
</dbReference>
<evidence type="ECO:0000313" key="6">
    <source>
        <dbReference type="Proteomes" id="UP001519535"/>
    </source>
</evidence>
<organism evidence="5 6">
    <name type="scientific">Mycolicibacter acidiphilus</name>
    <dbReference type="NCBI Taxonomy" id="2835306"/>
    <lineage>
        <taxon>Bacteria</taxon>
        <taxon>Bacillati</taxon>
        <taxon>Actinomycetota</taxon>
        <taxon>Actinomycetes</taxon>
        <taxon>Mycobacteriales</taxon>
        <taxon>Mycobacteriaceae</taxon>
        <taxon>Mycolicibacter</taxon>
    </lineage>
</organism>
<comment type="caution">
    <text evidence="5">The sequence shown here is derived from an EMBL/GenBank/DDBJ whole genome shotgun (WGS) entry which is preliminary data.</text>
</comment>
<dbReference type="Gene3D" id="3.40.630.10">
    <property type="entry name" value="Zn peptidases"/>
    <property type="match status" value="1"/>
</dbReference>
<dbReference type="NCBIfam" id="NF005914">
    <property type="entry name" value="PRK07907.1"/>
    <property type="match status" value="1"/>
</dbReference>
<evidence type="ECO:0000256" key="1">
    <source>
        <dbReference type="ARBA" id="ARBA00022670"/>
    </source>
</evidence>
<sequence>MDLIQRVREVLPAVRADLEALVRIESVWADPARRPEVQRSAELTADLLRQAGFPEVQIVAEGGAPAVIAHYPPPAGAPTVLLYAHHDVQPEGDRNQWASAPFEPTERDGRLYGRGTADDKAGIATHLAAFRAHDGTPPVGVTVFVEGEEESGSPSLPALLAEHRDALKADVIVIADSDNWSTDVPALTVSLRGLVDCVVEVATLDHGLHSGIWGGAVPDALSVLVRLLASLHDDDGNVAVAGLYESTAAPVDYPPERVRADTGLLDGVREIGSGSVPQRLWAKPAVTVIGIDTTSVAASSNTLIPRARAKISMRVAPGGDADAHLDALKTHLEQHIPWGAQLTVSPGDVGQPYAIDASGPVYDAAREAFAQAWGVEPVDMGMGGSIPFIAEFAAAYPQATILVTGVEDPGTQAHSINESLHLGVLERAATAEALLLGMLGASTV</sequence>
<proteinExistence type="predicted"/>
<keyword evidence="1" id="KW-0645">Protease</keyword>
<dbReference type="Proteomes" id="UP001519535">
    <property type="component" value="Unassembled WGS sequence"/>
</dbReference>
<name>A0ABS5RGP1_9MYCO</name>
<evidence type="ECO:0000256" key="2">
    <source>
        <dbReference type="ARBA" id="ARBA00022723"/>
    </source>
</evidence>
<dbReference type="InterPro" id="IPR051458">
    <property type="entry name" value="Cyt/Met_Dipeptidase"/>
</dbReference>
<dbReference type="CDD" id="cd03893">
    <property type="entry name" value="M20_Dipept_like"/>
    <property type="match status" value="1"/>
</dbReference>
<evidence type="ECO:0000313" key="5">
    <source>
        <dbReference type="EMBL" id="MBS9533470.1"/>
    </source>
</evidence>
<evidence type="ECO:0000256" key="3">
    <source>
        <dbReference type="ARBA" id="ARBA00022801"/>
    </source>
</evidence>
<dbReference type="Gene3D" id="3.30.70.360">
    <property type="match status" value="1"/>
</dbReference>
<accession>A0ABS5RGP1</accession>
<dbReference type="RefSeq" id="WP_214092351.1">
    <property type="nucleotide sequence ID" value="NZ_JAHCLR010000010.1"/>
</dbReference>
<keyword evidence="3" id="KW-0378">Hydrolase</keyword>
<dbReference type="Pfam" id="PF01546">
    <property type="entry name" value="Peptidase_M20"/>
    <property type="match status" value="1"/>
</dbReference>
<protein>
    <submittedName>
        <fullName evidence="5">Dipeptidase</fullName>
    </submittedName>
</protein>
<dbReference type="InterPro" id="IPR011650">
    <property type="entry name" value="Peptidase_M20_dimer"/>
</dbReference>
<dbReference type="PANTHER" id="PTHR43270:SF12">
    <property type="entry name" value="SUCCINYL-DIAMINOPIMELATE DESUCCINYLASE"/>
    <property type="match status" value="1"/>
</dbReference>
<keyword evidence="2" id="KW-0479">Metal-binding</keyword>
<keyword evidence="6" id="KW-1185">Reference proteome</keyword>
<reference evidence="5 6" key="1">
    <citation type="submission" date="2021-05" db="EMBL/GenBank/DDBJ databases">
        <title>Mycobacterium acidophilum sp. nov., an extremely acid-tolerant member of the genus Mycobacterium.</title>
        <authorList>
            <person name="Xia J."/>
        </authorList>
    </citation>
    <scope>NUCLEOTIDE SEQUENCE [LARGE SCALE GENOMIC DNA]</scope>
    <source>
        <strain evidence="5 6">M1</strain>
    </source>
</reference>
<dbReference type="Pfam" id="PF07687">
    <property type="entry name" value="M20_dimer"/>
    <property type="match status" value="1"/>
</dbReference>
<feature type="domain" description="Peptidase M20 dimerisation" evidence="4">
    <location>
        <begin position="190"/>
        <end position="338"/>
    </location>
</feature>
<gene>
    <name evidence="5" type="ORF">KIH27_07690</name>
</gene>
<dbReference type="SUPFAM" id="SSF53187">
    <property type="entry name" value="Zn-dependent exopeptidases"/>
    <property type="match status" value="1"/>
</dbReference>
<dbReference type="InterPro" id="IPR002933">
    <property type="entry name" value="Peptidase_M20"/>
</dbReference>
<dbReference type="PANTHER" id="PTHR43270">
    <property type="entry name" value="BETA-ALA-HIS DIPEPTIDASE"/>
    <property type="match status" value="1"/>
</dbReference>
<evidence type="ECO:0000259" key="4">
    <source>
        <dbReference type="Pfam" id="PF07687"/>
    </source>
</evidence>